<feature type="compositionally biased region" description="Basic and acidic residues" evidence="1">
    <location>
        <begin position="103"/>
        <end position="121"/>
    </location>
</feature>
<gene>
    <name evidence="3" type="ORF">GSMUA_145180.1</name>
</gene>
<feature type="compositionally biased region" description="Polar residues" evidence="1">
    <location>
        <begin position="179"/>
        <end position="213"/>
    </location>
</feature>
<protein>
    <submittedName>
        <fullName evidence="3">(wild Malaysian banana) hypothetical protein</fullName>
    </submittedName>
</protein>
<dbReference type="Gramene" id="Ma04_t39160.1">
    <property type="protein sequence ID" value="Ma04_p39160.1"/>
    <property type="gene ID" value="Ma04_g39160"/>
</dbReference>
<feature type="compositionally biased region" description="Polar residues" evidence="1">
    <location>
        <begin position="24"/>
        <end position="37"/>
    </location>
</feature>
<dbReference type="Gramene" id="Ma04_t39160.2">
    <property type="protein sequence ID" value="Ma04_p39160.2"/>
    <property type="gene ID" value="Ma04_g39160"/>
</dbReference>
<dbReference type="EnsemblPlants" id="Ma04_t39160.2">
    <property type="protein sequence ID" value="Ma04_p39160.2"/>
    <property type="gene ID" value="Ma04_g39160"/>
</dbReference>
<dbReference type="AlphaFoldDB" id="A0A804IYT8"/>
<feature type="domain" description="Calmodulin-binding" evidence="2">
    <location>
        <begin position="629"/>
        <end position="745"/>
    </location>
</feature>
<feature type="region of interest" description="Disordered" evidence="1">
    <location>
        <begin position="1"/>
        <end position="55"/>
    </location>
</feature>
<feature type="compositionally biased region" description="Polar residues" evidence="1">
    <location>
        <begin position="221"/>
        <end position="230"/>
    </location>
</feature>
<sequence>MSEEAMERVIEPVTPEVPKPKSSVGRNSTGKTKSGASPSFPKGEEKPLPHYLRSSTSSCHDFCKYGKKHDLEIKKRHPVRQKFLVNKEISEDGNNKTNVATQQEKRKKEYPKPVVSKEKNQGTKKPVVVEENDVPPEKIIQISDSLANLGDGSIQESSSYKFNFPSDDQATDAFLGHSPGSQADETLDESTSIKQMTPSFISTSNESTKQKPSYRSERSSETNASINLDQKATENGELAPTEESSAEPVIIKFMISSSMQHSSDSAPHMTVMEDKASAEHIASCRSDTSPDESIGSLRSSDLLSSMKPENSEDVTSTGNRHANGAEGYIEEDIAAKQEATCSTGMATGSFVYQEEGLSKKGKQVSGSGMGVKAKRDADKIKRPNKVVGASDRPKVIRQAKTDLSGVPNGRIAPILRKTISSVKPETKQRMTPVTPRVVRKKATSASKDHDASVQRATSIKIKNLSFKAASQSTSSGGLAHRNKKITKVSSQPDRRDKVLGQSLSSRSLKPHTSRVSTTKSWIHRNVRPASQVKNETRSGKPAKKKEASSVSEPKSEKVNLKTTKKNLKKHNSNPSDEKDCNSGPKLGEVSKSGLRKAVTQRMSSVISKGEIQSKNRRTATVDSGDKISTAYKLKFSRGKVVSLQHENNAPRILRFRLARTASNKKNSKGDVQTKGYRSGPGPGSAGSYTPISKAPTVVLRHQDVREKKDTKGLLNQVIEETASKLVETRKSKVKALVGAFESVISLQERKGAPLAAP</sequence>
<evidence type="ECO:0000313" key="3">
    <source>
        <dbReference type="EMBL" id="CAG1844723.1"/>
    </source>
</evidence>
<dbReference type="PANTHER" id="PTHR33349">
    <property type="entry name" value="EMB|CAB62594.1"/>
    <property type="match status" value="1"/>
</dbReference>
<reference evidence="4" key="2">
    <citation type="submission" date="2021-05" db="UniProtKB">
        <authorList>
            <consortium name="EnsemblPlants"/>
        </authorList>
    </citation>
    <scope>IDENTIFICATION</scope>
    <source>
        <strain evidence="4">subsp. malaccensis</strain>
    </source>
</reference>
<feature type="region of interest" description="Disordered" evidence="1">
    <location>
        <begin position="356"/>
        <end position="393"/>
    </location>
</feature>
<accession>A0A804IYT8</accession>
<dbReference type="Proteomes" id="UP000012960">
    <property type="component" value="Unplaced"/>
</dbReference>
<dbReference type="GO" id="GO:0005516">
    <property type="term" value="F:calmodulin binding"/>
    <property type="evidence" value="ECO:0007669"/>
    <property type="project" value="InterPro"/>
</dbReference>
<evidence type="ECO:0000313" key="5">
    <source>
        <dbReference type="Proteomes" id="UP000012960"/>
    </source>
</evidence>
<name>A0A804IYT8_MUSAM</name>
<keyword evidence="5" id="KW-1185">Reference proteome</keyword>
<dbReference type="PANTHER" id="PTHR33349:SF41">
    <property type="entry name" value="EMB|CAB62594.1"/>
    <property type="match status" value="1"/>
</dbReference>
<dbReference type="InParanoid" id="A0A804IYT8"/>
<evidence type="ECO:0000259" key="2">
    <source>
        <dbReference type="SMART" id="SM01054"/>
    </source>
</evidence>
<organism evidence="4 5">
    <name type="scientific">Musa acuminata subsp. malaccensis</name>
    <name type="common">Wild banana</name>
    <name type="synonym">Musa malaccensis</name>
    <dbReference type="NCBI Taxonomy" id="214687"/>
    <lineage>
        <taxon>Eukaryota</taxon>
        <taxon>Viridiplantae</taxon>
        <taxon>Streptophyta</taxon>
        <taxon>Embryophyta</taxon>
        <taxon>Tracheophyta</taxon>
        <taxon>Spermatophyta</taxon>
        <taxon>Magnoliopsida</taxon>
        <taxon>Liliopsida</taxon>
        <taxon>Zingiberales</taxon>
        <taxon>Musaceae</taxon>
        <taxon>Musa</taxon>
    </lineage>
</organism>
<feature type="compositionally biased region" description="Low complexity" evidence="1">
    <location>
        <begin position="256"/>
        <end position="265"/>
    </location>
</feature>
<reference evidence="3" key="1">
    <citation type="submission" date="2021-03" db="EMBL/GenBank/DDBJ databases">
        <authorList>
            <consortium name="Genoscope - CEA"/>
            <person name="William W."/>
        </authorList>
    </citation>
    <scope>NUCLEOTIDE SEQUENCE</scope>
    <source>
        <strain evidence="3">Doubled-haploid Pahang</strain>
    </source>
</reference>
<dbReference type="OMA" id="MESCAKP"/>
<feature type="compositionally biased region" description="Basic and acidic residues" evidence="1">
    <location>
        <begin position="1"/>
        <end position="10"/>
    </location>
</feature>
<dbReference type="OrthoDB" id="766386at2759"/>
<dbReference type="SMART" id="SM01054">
    <property type="entry name" value="CaM_binding"/>
    <property type="match status" value="1"/>
</dbReference>
<dbReference type="EnsemblPlants" id="Ma04_t39160.1">
    <property type="protein sequence ID" value="Ma04_p39160.1"/>
    <property type="gene ID" value="Ma04_g39160"/>
</dbReference>
<dbReference type="EMBL" id="HG996469">
    <property type="protein sequence ID" value="CAG1844723.1"/>
    <property type="molecule type" value="Genomic_DNA"/>
</dbReference>
<dbReference type="Pfam" id="PF07839">
    <property type="entry name" value="CaM_binding"/>
    <property type="match status" value="1"/>
</dbReference>
<feature type="compositionally biased region" description="Basic residues" evidence="1">
    <location>
        <begin position="562"/>
        <end position="571"/>
    </location>
</feature>
<evidence type="ECO:0000313" key="4">
    <source>
        <dbReference type="EnsemblPlants" id="Ma04_p39160.2"/>
    </source>
</evidence>
<feature type="region of interest" description="Disordered" evidence="1">
    <location>
        <begin position="84"/>
        <end position="136"/>
    </location>
</feature>
<feature type="region of interest" description="Disordered" evidence="1">
    <location>
        <begin position="663"/>
        <end position="691"/>
    </location>
</feature>
<proteinExistence type="predicted"/>
<dbReference type="InterPro" id="IPR012417">
    <property type="entry name" value="CaM-bd_dom_pln"/>
</dbReference>
<feature type="region of interest" description="Disordered" evidence="1">
    <location>
        <begin position="419"/>
        <end position="596"/>
    </location>
</feature>
<feature type="region of interest" description="Disordered" evidence="1">
    <location>
        <begin position="150"/>
        <end position="322"/>
    </location>
</feature>
<evidence type="ECO:0000256" key="1">
    <source>
        <dbReference type="SAM" id="MobiDB-lite"/>
    </source>
</evidence>